<comment type="caution">
    <text evidence="5">The sequence shown here is derived from an EMBL/GenBank/DDBJ whole genome shotgun (WGS) entry which is preliminary data.</text>
</comment>
<accession>A0ABT1BGB8</accession>
<evidence type="ECO:0000256" key="2">
    <source>
        <dbReference type="ARBA" id="ARBA00022723"/>
    </source>
</evidence>
<dbReference type="RefSeq" id="WP_252767734.1">
    <property type="nucleotide sequence ID" value="NZ_JAMXMC010000001.1"/>
</dbReference>
<dbReference type="InterPro" id="IPR028096">
    <property type="entry name" value="EfeO_Cupredoxin"/>
</dbReference>
<evidence type="ECO:0000313" key="6">
    <source>
        <dbReference type="Proteomes" id="UP001204851"/>
    </source>
</evidence>
<keyword evidence="2" id="KW-0479">Metal-binding</keyword>
<proteinExistence type="predicted"/>
<organism evidence="5 6">
    <name type="scientific">Ideonella oryzae</name>
    <dbReference type="NCBI Taxonomy" id="2937441"/>
    <lineage>
        <taxon>Bacteria</taxon>
        <taxon>Pseudomonadati</taxon>
        <taxon>Pseudomonadota</taxon>
        <taxon>Betaproteobacteria</taxon>
        <taxon>Burkholderiales</taxon>
        <taxon>Sphaerotilaceae</taxon>
        <taxon>Ideonella</taxon>
    </lineage>
</organism>
<evidence type="ECO:0000313" key="5">
    <source>
        <dbReference type="EMBL" id="MCO5975285.1"/>
    </source>
</evidence>
<dbReference type="Gene3D" id="2.60.40.420">
    <property type="entry name" value="Cupredoxins - blue copper proteins"/>
    <property type="match status" value="1"/>
</dbReference>
<evidence type="ECO:0000259" key="4">
    <source>
        <dbReference type="PROSITE" id="PS50857"/>
    </source>
</evidence>
<dbReference type="EMBL" id="JAMXMC010000001">
    <property type="protein sequence ID" value="MCO5975285.1"/>
    <property type="molecule type" value="Genomic_DNA"/>
</dbReference>
<name>A0ABT1BGB8_9BURK</name>
<evidence type="ECO:0000256" key="1">
    <source>
        <dbReference type="ARBA" id="ARBA00004418"/>
    </source>
</evidence>
<dbReference type="Proteomes" id="UP001204851">
    <property type="component" value="Unassembled WGS sequence"/>
</dbReference>
<dbReference type="PROSITE" id="PS50857">
    <property type="entry name" value="COX2_CUA"/>
    <property type="match status" value="1"/>
</dbReference>
<reference evidence="5 6" key="1">
    <citation type="submission" date="2022-06" db="EMBL/GenBank/DDBJ databases">
        <title>Ideonella sp. NS12-5 Genome sequencing and assembly.</title>
        <authorList>
            <person name="Jung Y."/>
        </authorList>
    </citation>
    <scope>NUCLEOTIDE SEQUENCE [LARGE SCALE GENOMIC DNA]</scope>
    <source>
        <strain evidence="5 6">NS12-5</strain>
    </source>
</reference>
<dbReference type="PANTHER" id="PTHR42838:SF2">
    <property type="entry name" value="NITROUS-OXIDE REDUCTASE"/>
    <property type="match status" value="1"/>
</dbReference>
<evidence type="ECO:0000256" key="3">
    <source>
        <dbReference type="ARBA" id="ARBA00023008"/>
    </source>
</evidence>
<dbReference type="PANTHER" id="PTHR42838">
    <property type="entry name" value="CYTOCHROME C OXIDASE SUBUNIT II"/>
    <property type="match status" value="1"/>
</dbReference>
<gene>
    <name evidence="5" type="ORF">M0L44_00930</name>
</gene>
<dbReference type="InterPro" id="IPR008972">
    <property type="entry name" value="Cupredoxin"/>
</dbReference>
<feature type="domain" description="Cytochrome oxidase subunit II copper A binding" evidence="4">
    <location>
        <begin position="1"/>
        <end position="117"/>
    </location>
</feature>
<keyword evidence="6" id="KW-1185">Reference proteome</keyword>
<sequence>MDRRLVLAGFAATLVAAASRAASGGEPRRIPVVARKFVFIPREITVRRGESVVLEFTAPEVVMGFFAPQLGLRALIVPGEVAKVPFTADKVGRFDFLCDVFCGDGHEGMNGQLIVQA</sequence>
<dbReference type="SUPFAM" id="SSF49503">
    <property type="entry name" value="Cupredoxins"/>
    <property type="match status" value="1"/>
</dbReference>
<keyword evidence="3" id="KW-0186">Copper</keyword>
<comment type="subcellular location">
    <subcellularLocation>
        <location evidence="1">Periplasm</location>
    </subcellularLocation>
</comment>
<dbReference type="Pfam" id="PF13473">
    <property type="entry name" value="Cupredoxin_1"/>
    <property type="match status" value="1"/>
</dbReference>
<dbReference type="InterPro" id="IPR002429">
    <property type="entry name" value="CcO_II-like_C"/>
</dbReference>
<protein>
    <submittedName>
        <fullName evidence="5">Cupredoxin domain-containing protein</fullName>
    </submittedName>
</protein>
<dbReference type="InterPro" id="IPR051403">
    <property type="entry name" value="NosZ/Cyto_c_oxidase_sub2"/>
</dbReference>